<evidence type="ECO:0000313" key="3">
    <source>
        <dbReference type="Proteomes" id="UP000299102"/>
    </source>
</evidence>
<dbReference type="AlphaFoldDB" id="A0A4C1UPR2"/>
<dbReference type="EMBL" id="BGZK01000205">
    <property type="protein sequence ID" value="GBP28319.1"/>
    <property type="molecule type" value="Genomic_DNA"/>
</dbReference>
<sequence>MPRKEHIEPATTARDDKHHDDSGIVTRAQAAAAASSDRLVGGTTVPVFDLRDGADPSPCMSAPTATPAPLLAGVSEDQLAALLSTLARSQAESNRILIQSLLAPAPNGDGTTSPTSSSAALGSPFCSAASARSGSFAKCTARFDGSASDPDVLETFLDAIEVYKECLNINDEHALRGLPILLTGNAAGSVRADIFITRVRALFAKLPYELSEITKIDIVYGLLDRRIRKRVPRELIHSLDVLVNKSRLVEESLAEAVTTKAGAADRVSAPGRLPATGRVEWPARAATASSPSAGGAPRAPLPA</sequence>
<organism evidence="2 3">
    <name type="scientific">Eumeta variegata</name>
    <name type="common">Bagworm moth</name>
    <name type="synonym">Eumeta japonica</name>
    <dbReference type="NCBI Taxonomy" id="151549"/>
    <lineage>
        <taxon>Eukaryota</taxon>
        <taxon>Metazoa</taxon>
        <taxon>Ecdysozoa</taxon>
        <taxon>Arthropoda</taxon>
        <taxon>Hexapoda</taxon>
        <taxon>Insecta</taxon>
        <taxon>Pterygota</taxon>
        <taxon>Neoptera</taxon>
        <taxon>Endopterygota</taxon>
        <taxon>Lepidoptera</taxon>
        <taxon>Glossata</taxon>
        <taxon>Ditrysia</taxon>
        <taxon>Tineoidea</taxon>
        <taxon>Psychidae</taxon>
        <taxon>Oiketicinae</taxon>
        <taxon>Eumeta</taxon>
    </lineage>
</organism>
<comment type="caution">
    <text evidence="2">The sequence shown here is derived from an EMBL/GenBank/DDBJ whole genome shotgun (WGS) entry which is preliminary data.</text>
</comment>
<reference evidence="2 3" key="1">
    <citation type="journal article" date="2019" name="Commun. Biol.">
        <title>The bagworm genome reveals a unique fibroin gene that provides high tensile strength.</title>
        <authorList>
            <person name="Kono N."/>
            <person name="Nakamura H."/>
            <person name="Ohtoshi R."/>
            <person name="Tomita M."/>
            <person name="Numata K."/>
            <person name="Arakawa K."/>
        </authorList>
    </citation>
    <scope>NUCLEOTIDE SEQUENCE [LARGE SCALE GENOMIC DNA]</scope>
</reference>
<gene>
    <name evidence="2" type="primary">Arc2</name>
    <name evidence="2" type="ORF">EVAR_11779_1</name>
</gene>
<protein>
    <submittedName>
        <fullName evidence="2">Activity-regulated cytoskeleton associated protein 2</fullName>
    </submittedName>
</protein>
<feature type="region of interest" description="Disordered" evidence="1">
    <location>
        <begin position="1"/>
        <end position="21"/>
    </location>
</feature>
<accession>A0A4C1UPR2</accession>
<evidence type="ECO:0000256" key="1">
    <source>
        <dbReference type="SAM" id="MobiDB-lite"/>
    </source>
</evidence>
<evidence type="ECO:0000313" key="2">
    <source>
        <dbReference type="EMBL" id="GBP28319.1"/>
    </source>
</evidence>
<dbReference type="Proteomes" id="UP000299102">
    <property type="component" value="Unassembled WGS sequence"/>
</dbReference>
<feature type="region of interest" description="Disordered" evidence="1">
    <location>
        <begin position="263"/>
        <end position="303"/>
    </location>
</feature>
<proteinExistence type="predicted"/>
<dbReference type="OrthoDB" id="8027319at2759"/>
<keyword evidence="3" id="KW-1185">Reference proteome</keyword>
<feature type="compositionally biased region" description="Low complexity" evidence="1">
    <location>
        <begin position="282"/>
        <end position="303"/>
    </location>
</feature>
<name>A0A4C1UPR2_EUMVA</name>